<dbReference type="KEGG" id="pry:Prubr_53030"/>
<proteinExistence type="predicted"/>
<sequence>MRTVMRILAGVALAGMLTFGSAAAAQAAAPERPAPAGAAVSALDAWQLWDVFTSPGAPSVAYGACVATGEVGLVQGLWTNYDCASDGVYTYYLYVYRP</sequence>
<dbReference type="EMBL" id="AP023359">
    <property type="protein sequence ID" value="BCJ68282.1"/>
    <property type="molecule type" value="Genomic_DNA"/>
</dbReference>
<organism evidence="2 3">
    <name type="scientific">Polymorphospora rubra</name>
    <dbReference type="NCBI Taxonomy" id="338584"/>
    <lineage>
        <taxon>Bacteria</taxon>
        <taxon>Bacillati</taxon>
        <taxon>Actinomycetota</taxon>
        <taxon>Actinomycetes</taxon>
        <taxon>Micromonosporales</taxon>
        <taxon>Micromonosporaceae</taxon>
        <taxon>Polymorphospora</taxon>
    </lineage>
</organism>
<reference evidence="2" key="1">
    <citation type="submission" date="2020-08" db="EMBL/GenBank/DDBJ databases">
        <title>Whole genome shotgun sequence of Polymorphospora rubra NBRC 101157.</title>
        <authorList>
            <person name="Komaki H."/>
            <person name="Tamura T."/>
        </authorList>
    </citation>
    <scope>NUCLEOTIDE SEQUENCE</scope>
    <source>
        <strain evidence="2">NBRC 101157</strain>
    </source>
</reference>
<accession>A0A810N480</accession>
<keyword evidence="1" id="KW-0732">Signal</keyword>
<keyword evidence="3" id="KW-1185">Reference proteome</keyword>
<feature type="signal peptide" evidence="1">
    <location>
        <begin position="1"/>
        <end position="24"/>
    </location>
</feature>
<dbReference type="RefSeq" id="WP_212817553.1">
    <property type="nucleotide sequence ID" value="NZ_AP023359.1"/>
</dbReference>
<name>A0A810N480_9ACTN</name>
<feature type="chain" id="PRO_5032508359" evidence="1">
    <location>
        <begin position="25"/>
        <end position="98"/>
    </location>
</feature>
<gene>
    <name evidence="2" type="ORF">Prubr_53030</name>
</gene>
<protein>
    <submittedName>
        <fullName evidence="2">Uncharacterized protein</fullName>
    </submittedName>
</protein>
<dbReference type="AlphaFoldDB" id="A0A810N480"/>
<evidence type="ECO:0000313" key="2">
    <source>
        <dbReference type="EMBL" id="BCJ68282.1"/>
    </source>
</evidence>
<evidence type="ECO:0000313" key="3">
    <source>
        <dbReference type="Proteomes" id="UP000680866"/>
    </source>
</evidence>
<evidence type="ECO:0000256" key="1">
    <source>
        <dbReference type="SAM" id="SignalP"/>
    </source>
</evidence>
<dbReference type="Proteomes" id="UP000680866">
    <property type="component" value="Chromosome"/>
</dbReference>